<evidence type="ECO:0000256" key="4">
    <source>
        <dbReference type="ARBA" id="ARBA00022729"/>
    </source>
</evidence>
<evidence type="ECO:0000259" key="13">
    <source>
        <dbReference type="PROSITE" id="PS50268"/>
    </source>
</evidence>
<keyword evidence="3" id="KW-0812">Transmembrane</keyword>
<keyword evidence="4" id="KW-0732">Signal</keyword>
<dbReference type="Pfam" id="PF00028">
    <property type="entry name" value="Cadherin"/>
    <property type="match status" value="1"/>
</dbReference>
<dbReference type="GO" id="GO:0001736">
    <property type="term" value="P:establishment of planar polarity"/>
    <property type="evidence" value="ECO:0007669"/>
    <property type="project" value="UniProtKB-ARBA"/>
</dbReference>
<evidence type="ECO:0000256" key="6">
    <source>
        <dbReference type="ARBA" id="ARBA00022837"/>
    </source>
</evidence>
<keyword evidence="9" id="KW-0472">Membrane</keyword>
<dbReference type="GO" id="GO:0008104">
    <property type="term" value="P:intracellular protein localization"/>
    <property type="evidence" value="ECO:0007669"/>
    <property type="project" value="UniProtKB-ARBA"/>
</dbReference>
<reference evidence="14" key="2">
    <citation type="submission" date="2020-05" db="UniProtKB">
        <authorList>
            <consortium name="EnsemblMetazoa"/>
        </authorList>
    </citation>
    <scope>IDENTIFICATION</scope>
    <source>
        <strain evidence="14">A-37</strain>
    </source>
</reference>
<dbReference type="SMART" id="SM00112">
    <property type="entry name" value="CA"/>
    <property type="match status" value="1"/>
</dbReference>
<dbReference type="InterPro" id="IPR015919">
    <property type="entry name" value="Cadherin-like_sf"/>
</dbReference>
<dbReference type="GO" id="GO:0016477">
    <property type="term" value="P:cell migration"/>
    <property type="evidence" value="ECO:0007669"/>
    <property type="project" value="TreeGrafter"/>
</dbReference>
<evidence type="ECO:0000256" key="9">
    <source>
        <dbReference type="ARBA" id="ARBA00023136"/>
    </source>
</evidence>
<dbReference type="Gene3D" id="2.60.40.60">
    <property type="entry name" value="Cadherins"/>
    <property type="match status" value="1"/>
</dbReference>
<dbReference type="GO" id="GO:0008013">
    <property type="term" value="F:beta-catenin binding"/>
    <property type="evidence" value="ECO:0007669"/>
    <property type="project" value="TreeGrafter"/>
</dbReference>
<keyword evidence="8" id="KW-1133">Transmembrane helix</keyword>
<dbReference type="GO" id="GO:0007424">
    <property type="term" value="P:open tracheal system development"/>
    <property type="evidence" value="ECO:0007669"/>
    <property type="project" value="UniProtKB-ARBA"/>
</dbReference>
<protein>
    <recommendedName>
        <fullName evidence="13">Cadherin domain-containing protein</fullName>
    </recommendedName>
</protein>
<keyword evidence="5" id="KW-0677">Repeat</keyword>
<keyword evidence="2" id="KW-0245">EGF-like domain</keyword>
<evidence type="ECO:0000256" key="12">
    <source>
        <dbReference type="PROSITE-ProRule" id="PRU00043"/>
    </source>
</evidence>
<dbReference type="GO" id="GO:0048589">
    <property type="term" value="P:developmental growth"/>
    <property type="evidence" value="ECO:0007669"/>
    <property type="project" value="UniProtKB-ARBA"/>
</dbReference>
<evidence type="ECO:0000256" key="7">
    <source>
        <dbReference type="ARBA" id="ARBA00022889"/>
    </source>
</evidence>
<evidence type="ECO:0000256" key="11">
    <source>
        <dbReference type="ARBA" id="ARBA00023180"/>
    </source>
</evidence>
<keyword evidence="11" id="KW-0325">Glycoprotein</keyword>
<feature type="domain" description="Cadherin" evidence="13">
    <location>
        <begin position="57"/>
        <end position="145"/>
    </location>
</feature>
<evidence type="ECO:0000256" key="5">
    <source>
        <dbReference type="ARBA" id="ARBA00022737"/>
    </source>
</evidence>
<reference evidence="15" key="1">
    <citation type="submission" date="2013-09" db="EMBL/GenBank/DDBJ databases">
        <title>The Genome Sequence of Anopheles culicifacies species A.</title>
        <authorList>
            <consortium name="The Broad Institute Genomics Platform"/>
            <person name="Neafsey D.E."/>
            <person name="Besansky N."/>
            <person name="Howell P."/>
            <person name="Walton C."/>
            <person name="Young S.K."/>
            <person name="Zeng Q."/>
            <person name="Gargeya S."/>
            <person name="Fitzgerald M."/>
            <person name="Haas B."/>
            <person name="Abouelleil A."/>
            <person name="Allen A.W."/>
            <person name="Alvarado L."/>
            <person name="Arachchi H.M."/>
            <person name="Berlin A.M."/>
            <person name="Chapman S.B."/>
            <person name="Gainer-Dewar J."/>
            <person name="Goldberg J."/>
            <person name="Griggs A."/>
            <person name="Gujja S."/>
            <person name="Hansen M."/>
            <person name="Howarth C."/>
            <person name="Imamovic A."/>
            <person name="Ireland A."/>
            <person name="Larimer J."/>
            <person name="McCowan C."/>
            <person name="Murphy C."/>
            <person name="Pearson M."/>
            <person name="Poon T.W."/>
            <person name="Priest M."/>
            <person name="Roberts A."/>
            <person name="Saif S."/>
            <person name="Shea T."/>
            <person name="Sisk P."/>
            <person name="Sykes S."/>
            <person name="Wortman J."/>
            <person name="Nusbaum C."/>
            <person name="Birren B."/>
        </authorList>
    </citation>
    <scope>NUCLEOTIDE SEQUENCE [LARGE SCALE GENOMIC DNA]</scope>
    <source>
        <strain evidence="15">A-37</strain>
    </source>
</reference>
<dbReference type="PRINTS" id="PR00205">
    <property type="entry name" value="CADHERIN"/>
</dbReference>
<dbReference type="EnsemblMetazoa" id="ACUA006183-RA">
    <property type="protein sequence ID" value="ACUA006183-PA"/>
    <property type="gene ID" value="ACUA006183"/>
</dbReference>
<evidence type="ECO:0000313" key="15">
    <source>
        <dbReference type="Proteomes" id="UP000075883"/>
    </source>
</evidence>
<dbReference type="GO" id="GO:0048513">
    <property type="term" value="P:animal organ development"/>
    <property type="evidence" value="ECO:0007669"/>
    <property type="project" value="UniProtKB-ARBA"/>
</dbReference>
<evidence type="ECO:0000313" key="14">
    <source>
        <dbReference type="EnsemblMetazoa" id="ACUA006183-PA"/>
    </source>
</evidence>
<dbReference type="InterPro" id="IPR002126">
    <property type="entry name" value="Cadherin-like_dom"/>
</dbReference>
<evidence type="ECO:0000256" key="10">
    <source>
        <dbReference type="ARBA" id="ARBA00023157"/>
    </source>
</evidence>
<dbReference type="EMBL" id="AXCM01013405">
    <property type="status" value="NOT_ANNOTATED_CDS"/>
    <property type="molecule type" value="Genomic_DNA"/>
</dbReference>
<dbReference type="CDD" id="cd11304">
    <property type="entry name" value="Cadherin_repeat"/>
    <property type="match status" value="1"/>
</dbReference>
<dbReference type="GO" id="GO:0030855">
    <property type="term" value="P:epithelial cell differentiation"/>
    <property type="evidence" value="ECO:0007669"/>
    <property type="project" value="UniProtKB-ARBA"/>
</dbReference>
<dbReference type="STRING" id="139723.A0A182M042"/>
<keyword evidence="7" id="KW-0130">Cell adhesion</keyword>
<name>A0A182M042_9DIPT</name>
<proteinExistence type="predicted"/>
<evidence type="ECO:0000256" key="2">
    <source>
        <dbReference type="ARBA" id="ARBA00022536"/>
    </source>
</evidence>
<evidence type="ECO:0000256" key="3">
    <source>
        <dbReference type="ARBA" id="ARBA00022692"/>
    </source>
</evidence>
<keyword evidence="15" id="KW-1185">Reference proteome</keyword>
<dbReference type="PROSITE" id="PS50268">
    <property type="entry name" value="CADHERIN_2"/>
    <property type="match status" value="1"/>
</dbReference>
<dbReference type="GO" id="GO:0007156">
    <property type="term" value="P:homophilic cell adhesion via plasma membrane adhesion molecules"/>
    <property type="evidence" value="ECO:0007669"/>
    <property type="project" value="InterPro"/>
</dbReference>
<dbReference type="InterPro" id="IPR039808">
    <property type="entry name" value="Cadherin"/>
</dbReference>
<dbReference type="GO" id="GO:0007163">
    <property type="term" value="P:establishment or maintenance of cell polarity"/>
    <property type="evidence" value="ECO:0007669"/>
    <property type="project" value="UniProtKB-ARBA"/>
</dbReference>
<evidence type="ECO:0000256" key="8">
    <source>
        <dbReference type="ARBA" id="ARBA00022989"/>
    </source>
</evidence>
<keyword evidence="10" id="KW-1015">Disulfide bond</keyword>
<dbReference type="GO" id="GO:0045296">
    <property type="term" value="F:cadherin binding"/>
    <property type="evidence" value="ECO:0007669"/>
    <property type="project" value="TreeGrafter"/>
</dbReference>
<comment type="subcellular location">
    <subcellularLocation>
        <location evidence="1">Cell membrane</location>
        <topology evidence="1">Single-pass type I membrane protein</topology>
    </subcellularLocation>
</comment>
<organism evidence="14 15">
    <name type="scientific">Anopheles culicifacies</name>
    <dbReference type="NCBI Taxonomy" id="139723"/>
    <lineage>
        <taxon>Eukaryota</taxon>
        <taxon>Metazoa</taxon>
        <taxon>Ecdysozoa</taxon>
        <taxon>Arthropoda</taxon>
        <taxon>Hexapoda</taxon>
        <taxon>Insecta</taxon>
        <taxon>Pterygota</taxon>
        <taxon>Neoptera</taxon>
        <taxon>Endopterygota</taxon>
        <taxon>Diptera</taxon>
        <taxon>Nematocera</taxon>
        <taxon>Culicoidea</taxon>
        <taxon>Culicidae</taxon>
        <taxon>Anophelinae</taxon>
        <taxon>Anopheles</taxon>
        <taxon>culicifacies species complex</taxon>
    </lineage>
</organism>
<evidence type="ECO:0000256" key="1">
    <source>
        <dbReference type="ARBA" id="ARBA00004251"/>
    </source>
</evidence>
<dbReference type="GO" id="GO:0005509">
    <property type="term" value="F:calcium ion binding"/>
    <property type="evidence" value="ECO:0007669"/>
    <property type="project" value="UniProtKB-UniRule"/>
</dbReference>
<dbReference type="PANTHER" id="PTHR24027:SF438">
    <property type="entry name" value="CADHERIN 23"/>
    <property type="match status" value="1"/>
</dbReference>
<dbReference type="GO" id="GO:0016342">
    <property type="term" value="C:catenin complex"/>
    <property type="evidence" value="ECO:0007669"/>
    <property type="project" value="TreeGrafter"/>
</dbReference>
<accession>A0A182M042</accession>
<dbReference type="FunFam" id="2.60.40.60:FF:000032">
    <property type="entry name" value="FAT atypical cadherin 1"/>
    <property type="match status" value="1"/>
</dbReference>
<dbReference type="PANTHER" id="PTHR24027">
    <property type="entry name" value="CADHERIN-23"/>
    <property type="match status" value="1"/>
</dbReference>
<dbReference type="AlphaFoldDB" id="A0A182M042"/>
<dbReference type="Proteomes" id="UP000075883">
    <property type="component" value="Unassembled WGS sequence"/>
</dbReference>
<dbReference type="VEuPathDB" id="VectorBase:ACUA006183"/>
<dbReference type="SUPFAM" id="SSF49313">
    <property type="entry name" value="Cadherin-like"/>
    <property type="match status" value="1"/>
</dbReference>
<sequence>MLKASARVTVCEYTPSRAMSPVATVIAPHIMEAPMAFADIVIRVNVLDKNDSPPRFQNLPLVFSVSEDLAVGQTVARITATDPDTLGKLEYTLLEGDAPKFALERETGLLKLRDTLDRETEDAYRLKVSVTDGIQSTETTITIQVGFGVGLPYTSQHSPHSTASCTHRVIFPANAQRVLILWRRRNQCLIPICSASCSKIFWQMSITPSRPSHERPAFD</sequence>
<keyword evidence="6 12" id="KW-0106">Calcium</keyword>